<dbReference type="Pfam" id="PF13091">
    <property type="entry name" value="PLDc_2"/>
    <property type="match status" value="1"/>
</dbReference>
<dbReference type="SUPFAM" id="SSF56024">
    <property type="entry name" value="Phospholipase D/nuclease"/>
    <property type="match status" value="1"/>
</dbReference>
<evidence type="ECO:0000259" key="1">
    <source>
        <dbReference type="Pfam" id="PF13091"/>
    </source>
</evidence>
<dbReference type="Proteomes" id="UP000035900">
    <property type="component" value="Unassembled WGS sequence"/>
</dbReference>
<name>A0A0J7IXN0_9FLAO</name>
<sequence length="314" mass="37744">MAEFLNKKKLLEWVPKLIETTEKELIIISPYIQIPEKIFALLTDAQKRGVETTLIYKEGELSDKERKRFYEIENLNLLFHPNLHSKCMYNEKYFLLTSMNLYEYSQKHNREMGVLFRRTEEESKGWNDYKHGKDDESIFQDAIVEIQSIITSSEFEKESFKTKTIRFEMDIIKSKKDLAMEKCELYNKFSKNKKFTVFQEGEEWLCRCDNFTDGVDLIVENNRVSLNLNFEESRIQDIYSNLKTNRYHRNDDYRIVECFRLFWTYHKSSPTLYPNVNHATWAHPTHSNEFLEGYFKGLTEFFKILKPEILRTKL</sequence>
<dbReference type="EMBL" id="LFNG01000011">
    <property type="protein sequence ID" value="KMQ71023.1"/>
    <property type="molecule type" value="Genomic_DNA"/>
</dbReference>
<evidence type="ECO:0000313" key="2">
    <source>
        <dbReference type="EMBL" id="KMQ71023.1"/>
    </source>
</evidence>
<keyword evidence="3" id="KW-1185">Reference proteome</keyword>
<gene>
    <name evidence="2" type="ORF">ACM44_08715</name>
</gene>
<dbReference type="Gene3D" id="3.30.870.10">
    <property type="entry name" value="Endonuclease Chain A"/>
    <property type="match status" value="1"/>
</dbReference>
<organism evidence="2 3">
    <name type="scientific">Chryseobacterium koreense CCUG 49689</name>
    <dbReference type="NCBI Taxonomy" id="1304281"/>
    <lineage>
        <taxon>Bacteria</taxon>
        <taxon>Pseudomonadati</taxon>
        <taxon>Bacteroidota</taxon>
        <taxon>Flavobacteriia</taxon>
        <taxon>Flavobacteriales</taxon>
        <taxon>Weeksellaceae</taxon>
        <taxon>Chryseobacterium group</taxon>
        <taxon>Chryseobacterium</taxon>
    </lineage>
</organism>
<protein>
    <recommendedName>
        <fullName evidence="1">Phospholipase D-like domain-containing protein</fullName>
    </recommendedName>
</protein>
<dbReference type="PATRIC" id="fig|1304281.5.peg.1875"/>
<reference evidence="2 3" key="1">
    <citation type="journal article" date="2004" name="Int. J. Syst. Evol. Microbiol.">
        <title>Kaistella koreensis gen. nov., sp. nov., a novel member of the Chryseobacterium-Bergeyella-Riemerella branch.</title>
        <authorList>
            <person name="Kim M.K."/>
            <person name="Im W.T."/>
            <person name="Shin Y.K."/>
            <person name="Lim J.H."/>
            <person name="Kim S.H."/>
            <person name="Lee B.C."/>
            <person name="Park M.Y."/>
            <person name="Lee K.Y."/>
            <person name="Lee S.T."/>
        </authorList>
    </citation>
    <scope>NUCLEOTIDE SEQUENCE [LARGE SCALE GENOMIC DNA]</scope>
    <source>
        <strain evidence="2 3">CCUG 49689</strain>
    </source>
</reference>
<dbReference type="OrthoDB" id="5500241at2"/>
<dbReference type="InterPro" id="IPR025202">
    <property type="entry name" value="PLD-like_dom"/>
</dbReference>
<comment type="caution">
    <text evidence="2">The sequence shown here is derived from an EMBL/GenBank/DDBJ whole genome shotgun (WGS) entry which is preliminary data.</text>
</comment>
<dbReference type="AlphaFoldDB" id="A0A0J7IXN0"/>
<accession>A0A0J7IXN0</accession>
<dbReference type="RefSeq" id="WP_048499654.1">
    <property type="nucleotide sequence ID" value="NZ_LFNG01000011.1"/>
</dbReference>
<evidence type="ECO:0000313" key="3">
    <source>
        <dbReference type="Proteomes" id="UP000035900"/>
    </source>
</evidence>
<dbReference type="STRING" id="1304281.ACM44_08715"/>
<feature type="domain" description="Phospholipase D-like" evidence="1">
    <location>
        <begin position="16"/>
        <end position="120"/>
    </location>
</feature>
<proteinExistence type="predicted"/>